<reference evidence="1" key="1">
    <citation type="submission" date="2018-02" db="EMBL/GenBank/DDBJ databases">
        <title>Rhizophora mucronata_Transcriptome.</title>
        <authorList>
            <person name="Meera S.P."/>
            <person name="Sreeshan A."/>
            <person name="Augustine A."/>
        </authorList>
    </citation>
    <scope>NUCLEOTIDE SEQUENCE</scope>
    <source>
        <tissue evidence="1">Leaf</tissue>
    </source>
</reference>
<name>A0A2P2Q2E6_RHIMU</name>
<dbReference type="EMBL" id="GGEC01080628">
    <property type="protein sequence ID" value="MBX61112.1"/>
    <property type="molecule type" value="Transcribed_RNA"/>
</dbReference>
<accession>A0A2P2Q2E6</accession>
<dbReference type="AlphaFoldDB" id="A0A2P2Q2E6"/>
<organism evidence="1">
    <name type="scientific">Rhizophora mucronata</name>
    <name type="common">Asiatic mangrove</name>
    <dbReference type="NCBI Taxonomy" id="61149"/>
    <lineage>
        <taxon>Eukaryota</taxon>
        <taxon>Viridiplantae</taxon>
        <taxon>Streptophyta</taxon>
        <taxon>Embryophyta</taxon>
        <taxon>Tracheophyta</taxon>
        <taxon>Spermatophyta</taxon>
        <taxon>Magnoliopsida</taxon>
        <taxon>eudicotyledons</taxon>
        <taxon>Gunneridae</taxon>
        <taxon>Pentapetalae</taxon>
        <taxon>rosids</taxon>
        <taxon>fabids</taxon>
        <taxon>Malpighiales</taxon>
        <taxon>Rhizophoraceae</taxon>
        <taxon>Rhizophora</taxon>
    </lineage>
</organism>
<proteinExistence type="predicted"/>
<evidence type="ECO:0000313" key="1">
    <source>
        <dbReference type="EMBL" id="MBX61112.1"/>
    </source>
</evidence>
<protein>
    <submittedName>
        <fullName evidence="1">Uncharacterized protein</fullName>
    </submittedName>
</protein>
<sequence length="30" mass="3510">MVLGSHINIVRVLSQYCKWRSRPLITVLQV</sequence>